<evidence type="ECO:0000313" key="2">
    <source>
        <dbReference type="EMBL" id="GLI28592.1"/>
    </source>
</evidence>
<dbReference type="Proteomes" id="UP001144396">
    <property type="component" value="Unassembled WGS sequence"/>
</dbReference>
<keyword evidence="3" id="KW-1185">Reference proteome</keyword>
<protein>
    <recommendedName>
        <fullName evidence="1">Htaa domain-containing protein</fullName>
    </recommendedName>
</protein>
<gene>
    <name evidence="2" type="ORF">ARHIZOSPH14_28340</name>
</gene>
<accession>A0A9W6FSC2</accession>
<name>A0A9W6FSC2_9MICO</name>
<dbReference type="EMBL" id="BSDP01000001">
    <property type="protein sequence ID" value="GLI28592.1"/>
    <property type="molecule type" value="Genomic_DNA"/>
</dbReference>
<evidence type="ECO:0000313" key="3">
    <source>
        <dbReference type="Proteomes" id="UP001144396"/>
    </source>
</evidence>
<sequence>MTDAASHARAVEVDAFAVWSVKSSFRRYVASLADGVCAVSDDVRVLDPHGFLLRGRFHGTRAAFTWTAPSSVRFEGHGGLLAVELRALRLEVGPDSGALSVAAADGGPGRIPFAHAAIGARSGATFRIDLALTAGGAGLFADNYPVGAPLDPMHLMVEP</sequence>
<dbReference type="Pfam" id="PF04213">
    <property type="entry name" value="HtaA"/>
    <property type="match status" value="1"/>
</dbReference>
<feature type="domain" description="Htaa" evidence="1">
    <location>
        <begin position="17"/>
        <end position="154"/>
    </location>
</feature>
<comment type="caution">
    <text evidence="2">The sequence shown here is derived from an EMBL/GenBank/DDBJ whole genome shotgun (WGS) entry which is preliminary data.</text>
</comment>
<proteinExistence type="predicted"/>
<dbReference type="AlphaFoldDB" id="A0A9W6FSC2"/>
<dbReference type="InterPro" id="IPR007331">
    <property type="entry name" value="Htaa"/>
</dbReference>
<evidence type="ECO:0000259" key="1">
    <source>
        <dbReference type="Pfam" id="PF04213"/>
    </source>
</evidence>
<organism evidence="2 3">
    <name type="scientific">Agromyces rhizosphaerae</name>
    <dbReference type="NCBI Taxonomy" id="88374"/>
    <lineage>
        <taxon>Bacteria</taxon>
        <taxon>Bacillati</taxon>
        <taxon>Actinomycetota</taxon>
        <taxon>Actinomycetes</taxon>
        <taxon>Micrococcales</taxon>
        <taxon>Microbacteriaceae</taxon>
        <taxon>Agromyces</taxon>
    </lineage>
</organism>
<reference evidence="2" key="1">
    <citation type="submission" date="2022-12" db="EMBL/GenBank/DDBJ databases">
        <title>Reference genome sequencing for broad-spectrum identification of bacterial and archaeal isolates by mass spectrometry.</title>
        <authorList>
            <person name="Sekiguchi Y."/>
            <person name="Tourlousse D.M."/>
        </authorList>
    </citation>
    <scope>NUCLEOTIDE SEQUENCE</scope>
    <source>
        <strain evidence="2">14</strain>
    </source>
</reference>